<accession>A0A6M3L046</accession>
<protein>
    <submittedName>
        <fullName evidence="2">Uncharacterized protein</fullName>
    </submittedName>
</protein>
<keyword evidence="1" id="KW-0175">Coiled coil</keyword>
<proteinExistence type="predicted"/>
<dbReference type="AlphaFoldDB" id="A0A6M3L046"/>
<sequence>MTEGEQSQGIGTQRVCHDCGAVLIAGPDVIHLRVVSSELKVPFYAPSTPMPWPEELDARFHLNCTDVFVCRACYDVRAALDPHDVTVSNDTETMRLCAKCASYPERRRVDAYMERGRLAARANELQRALTTMTKERDALKAEAEALQVQLRDSETALRRAENRERTERQWCYDEMGRRYGVESERDATRKEVDALTAEVKRLTEERNEALAKHAEGATLAEWSRAVAKEKMRVLQERAIRAEGERAALRDQLAWFTNERDTQRVVQNAVVDHNDKLRAERDQLKAEVERLRAEAEGCNGLRAEVEWLTKERDRLLDEITSLWRGPTSTSMKEYAALKAEVSRLTAEIERAQGKVRDLTECNEEQAEVIAALRRKAAGK</sequence>
<gene>
    <name evidence="2" type="ORF">MM415B03059_0002</name>
</gene>
<feature type="coiled-coil region" evidence="1">
    <location>
        <begin position="122"/>
        <end position="360"/>
    </location>
</feature>
<evidence type="ECO:0000256" key="1">
    <source>
        <dbReference type="SAM" id="Coils"/>
    </source>
</evidence>
<organism evidence="2">
    <name type="scientific">viral metagenome</name>
    <dbReference type="NCBI Taxonomy" id="1070528"/>
    <lineage>
        <taxon>unclassified sequences</taxon>
        <taxon>metagenomes</taxon>
        <taxon>organismal metagenomes</taxon>
    </lineage>
</organism>
<dbReference type="Gene3D" id="6.10.140.920">
    <property type="match status" value="1"/>
</dbReference>
<evidence type="ECO:0000313" key="2">
    <source>
        <dbReference type="EMBL" id="QJA87024.1"/>
    </source>
</evidence>
<reference evidence="2" key="1">
    <citation type="submission" date="2020-03" db="EMBL/GenBank/DDBJ databases">
        <title>The deep terrestrial virosphere.</title>
        <authorList>
            <person name="Holmfeldt K."/>
            <person name="Nilsson E."/>
            <person name="Simone D."/>
            <person name="Lopez-Fernandez M."/>
            <person name="Wu X."/>
            <person name="de Brujin I."/>
            <person name="Lundin D."/>
            <person name="Andersson A."/>
            <person name="Bertilsson S."/>
            <person name="Dopson M."/>
        </authorList>
    </citation>
    <scope>NUCLEOTIDE SEQUENCE</scope>
    <source>
        <strain evidence="2">MM415B03059</strain>
    </source>
</reference>
<name>A0A6M3L046_9ZZZZ</name>
<dbReference type="EMBL" id="MT142677">
    <property type="protein sequence ID" value="QJA87024.1"/>
    <property type="molecule type" value="Genomic_DNA"/>
</dbReference>